<comment type="caution">
    <text evidence="1">The sequence shown here is derived from an EMBL/GenBank/DDBJ whole genome shotgun (WGS) entry which is preliminary data.</text>
</comment>
<gene>
    <name evidence="1" type="ORF">KIN20_035957</name>
</gene>
<dbReference type="AlphaFoldDB" id="A0AAD5RC81"/>
<reference evidence="1" key="1">
    <citation type="submission" date="2021-06" db="EMBL/GenBank/DDBJ databases">
        <title>Parelaphostrongylus tenuis whole genome reference sequence.</title>
        <authorList>
            <person name="Garwood T.J."/>
            <person name="Larsen P.A."/>
            <person name="Fountain-Jones N.M."/>
            <person name="Garbe J.R."/>
            <person name="Macchietto M.G."/>
            <person name="Kania S.A."/>
            <person name="Gerhold R.W."/>
            <person name="Richards J.E."/>
            <person name="Wolf T.M."/>
        </authorList>
    </citation>
    <scope>NUCLEOTIDE SEQUENCE</scope>
    <source>
        <strain evidence="1">MNPRO001-30</strain>
        <tissue evidence="1">Meninges</tissue>
    </source>
</reference>
<organism evidence="1 2">
    <name type="scientific">Parelaphostrongylus tenuis</name>
    <name type="common">Meningeal worm</name>
    <dbReference type="NCBI Taxonomy" id="148309"/>
    <lineage>
        <taxon>Eukaryota</taxon>
        <taxon>Metazoa</taxon>
        <taxon>Ecdysozoa</taxon>
        <taxon>Nematoda</taxon>
        <taxon>Chromadorea</taxon>
        <taxon>Rhabditida</taxon>
        <taxon>Rhabditina</taxon>
        <taxon>Rhabditomorpha</taxon>
        <taxon>Strongyloidea</taxon>
        <taxon>Metastrongylidae</taxon>
        <taxon>Parelaphostrongylus</taxon>
    </lineage>
</organism>
<accession>A0AAD5RC81</accession>
<dbReference type="EMBL" id="JAHQIW010007304">
    <property type="protein sequence ID" value="KAJ1373539.1"/>
    <property type="molecule type" value="Genomic_DNA"/>
</dbReference>
<evidence type="ECO:0000313" key="2">
    <source>
        <dbReference type="Proteomes" id="UP001196413"/>
    </source>
</evidence>
<dbReference type="Proteomes" id="UP001196413">
    <property type="component" value="Unassembled WGS sequence"/>
</dbReference>
<sequence length="201" mass="22655">MAVLHGRSSSLQPSLSYKSNLLPGSAAEMRSLPSTQFFIIGQMLMTAVLHVRSSSLQPSLSYKSNLFPGSAAEMRSLPSTQFFIIGQMLMTQCYSEGVSDEKRERRRARLRDRTVVDRLGSIGGADKTQENDIRTKSLFDDLMKLTQLNIRLFSLWSSSSSSIDEILEYIVQIENLRTFEKVSLVAERRFSHYQADSRSSA</sequence>
<evidence type="ECO:0000313" key="1">
    <source>
        <dbReference type="EMBL" id="KAJ1373539.1"/>
    </source>
</evidence>
<name>A0AAD5RC81_PARTN</name>
<proteinExistence type="predicted"/>
<keyword evidence="2" id="KW-1185">Reference proteome</keyword>
<protein>
    <submittedName>
        <fullName evidence="1">Uncharacterized protein</fullName>
    </submittedName>
</protein>